<proteinExistence type="predicted"/>
<name>A0A183AQ48_9TREM</name>
<evidence type="ECO:0000313" key="2">
    <source>
        <dbReference type="EMBL" id="VDP84736.1"/>
    </source>
</evidence>
<feature type="region of interest" description="Disordered" evidence="1">
    <location>
        <begin position="49"/>
        <end position="73"/>
    </location>
</feature>
<reference evidence="4" key="1">
    <citation type="submission" date="2016-06" db="UniProtKB">
        <authorList>
            <consortium name="WormBaseParasite"/>
        </authorList>
    </citation>
    <scope>IDENTIFICATION</scope>
</reference>
<reference evidence="2 3" key="2">
    <citation type="submission" date="2018-11" db="EMBL/GenBank/DDBJ databases">
        <authorList>
            <consortium name="Pathogen Informatics"/>
        </authorList>
    </citation>
    <scope>NUCLEOTIDE SEQUENCE [LARGE SCALE GENOMIC DNA]</scope>
    <source>
        <strain evidence="2 3">Egypt</strain>
    </source>
</reference>
<evidence type="ECO:0000313" key="3">
    <source>
        <dbReference type="Proteomes" id="UP000272942"/>
    </source>
</evidence>
<dbReference type="Proteomes" id="UP000272942">
    <property type="component" value="Unassembled WGS sequence"/>
</dbReference>
<evidence type="ECO:0000313" key="4">
    <source>
        <dbReference type="WBParaSite" id="ECPE_0000911101-mRNA-1"/>
    </source>
</evidence>
<dbReference type="AlphaFoldDB" id="A0A183AQ48"/>
<dbReference type="WBParaSite" id="ECPE_0000911101-mRNA-1">
    <property type="protein sequence ID" value="ECPE_0000911101-mRNA-1"/>
    <property type="gene ID" value="ECPE_0000911101"/>
</dbReference>
<feature type="compositionally biased region" description="Low complexity" evidence="1">
    <location>
        <begin position="125"/>
        <end position="134"/>
    </location>
</feature>
<sequence>MADRNYRHDRSQITVSADIGDLGPYSLFGKPVIKAEDERNLTLCCLNESPQTTSRRSTGRVSRLTPTSTKNSVELQTLAVPFPSHLSQQQHEQQQQQQQQQQHQHQSQQQVHRASSTAQTHIQQSTSNSSGSNESVLAAFVGDPLRSLSSMRPIGDEVTDCYDTQIIDFYFCTPMVRGIE</sequence>
<organism evidence="4">
    <name type="scientific">Echinostoma caproni</name>
    <dbReference type="NCBI Taxonomy" id="27848"/>
    <lineage>
        <taxon>Eukaryota</taxon>
        <taxon>Metazoa</taxon>
        <taxon>Spiralia</taxon>
        <taxon>Lophotrochozoa</taxon>
        <taxon>Platyhelminthes</taxon>
        <taxon>Trematoda</taxon>
        <taxon>Digenea</taxon>
        <taxon>Plagiorchiida</taxon>
        <taxon>Echinostomata</taxon>
        <taxon>Echinostomatoidea</taxon>
        <taxon>Echinostomatidae</taxon>
        <taxon>Echinostoma</taxon>
    </lineage>
</organism>
<feature type="compositionally biased region" description="Polar residues" evidence="1">
    <location>
        <begin position="111"/>
        <end position="124"/>
    </location>
</feature>
<gene>
    <name evidence="2" type="ORF">ECPE_LOCUS9083</name>
</gene>
<feature type="region of interest" description="Disordered" evidence="1">
    <location>
        <begin position="85"/>
        <end position="134"/>
    </location>
</feature>
<dbReference type="EMBL" id="UZAN01046890">
    <property type="protein sequence ID" value="VDP84736.1"/>
    <property type="molecule type" value="Genomic_DNA"/>
</dbReference>
<accession>A0A183AQ48</accession>
<evidence type="ECO:0000256" key="1">
    <source>
        <dbReference type="SAM" id="MobiDB-lite"/>
    </source>
</evidence>
<protein>
    <submittedName>
        <fullName evidence="4">Protein grainyhead</fullName>
    </submittedName>
</protein>
<feature type="compositionally biased region" description="Low complexity" evidence="1">
    <location>
        <begin position="88"/>
        <end position="110"/>
    </location>
</feature>
<keyword evidence="3" id="KW-1185">Reference proteome</keyword>
<feature type="compositionally biased region" description="Low complexity" evidence="1">
    <location>
        <begin position="52"/>
        <end position="65"/>
    </location>
</feature>